<dbReference type="RefSeq" id="WP_173075576.1">
    <property type="nucleotide sequence ID" value="NZ_CP041345.1"/>
</dbReference>
<evidence type="ECO:0000313" key="2">
    <source>
        <dbReference type="Proteomes" id="UP000500961"/>
    </source>
</evidence>
<reference evidence="1 2" key="1">
    <citation type="submission" date="2019-07" db="EMBL/GenBank/DDBJ databases">
        <title>Thalassofilum flectens gen. nov., sp. nov., a novel moderate thermophilic anaerobe from a shallow sea hot spring in Kunashir Island (Russia), representing a new family in the order Bacteroidales, and proposal of Thalassofilacea fam. nov.</title>
        <authorList>
            <person name="Kochetkova T.V."/>
            <person name="Podosokorskaya O.A."/>
            <person name="Novikov A."/>
            <person name="Elcheninov A.G."/>
            <person name="Toshchakov S.V."/>
            <person name="Kublanov I.V."/>
        </authorList>
    </citation>
    <scope>NUCLEOTIDE SEQUENCE [LARGE SCALE GENOMIC DNA]</scope>
    <source>
        <strain evidence="1 2">38-H</strain>
    </source>
</reference>
<gene>
    <name evidence="1" type="ORF">FHG85_10345</name>
</gene>
<name>A0A7D3XWE7_9BACT</name>
<protein>
    <submittedName>
        <fullName evidence="1">DUF2851 family protein</fullName>
    </submittedName>
</protein>
<dbReference type="InterPro" id="IPR021272">
    <property type="entry name" value="DUF2851"/>
</dbReference>
<dbReference type="KEGG" id="ttz:FHG85_10345"/>
<dbReference type="Proteomes" id="UP000500961">
    <property type="component" value="Chromosome"/>
</dbReference>
<dbReference type="AlphaFoldDB" id="A0A7D3XWE7"/>
<evidence type="ECO:0000313" key="1">
    <source>
        <dbReference type="EMBL" id="QKG80648.1"/>
    </source>
</evidence>
<dbReference type="Pfam" id="PF11013">
    <property type="entry name" value="DUF2851"/>
    <property type="match status" value="1"/>
</dbReference>
<dbReference type="EMBL" id="CP041345">
    <property type="protein sequence ID" value="QKG80648.1"/>
    <property type="molecule type" value="Genomic_DNA"/>
</dbReference>
<sequence length="423" mass="48427">MEESLLHFIWRYQHFTLNGLKTHDGETIEIVDPGFHNTNSGPDFTNAKIRIGNTIWAGNVEIHIKSSDWFRHNHHTDPAYNNVILHVVVENDKIAETSKGEKIQTLAIPYPKELSKNFDSLINSKRWLPCSEKIKNIDSLLISSTIDRMLAERLEDKTKRIDESINQCHGSWEEAFYQEFARSFGLKNNAMPFQLLAKITPLKVLAKHKNSIFQIEALLLGQSGLLKEAKSDEYVDALKKEYTFLRKKFNLSPIEGSLWKFLRQRPASFPTIRIALLAKLIHCSSGLFAQLMEVGSLKDIEKLLKVDVSDYWQTHYIFGEKSITKPKHLGSEAIKTITINSIIPFMFAYGRKRSMQNLEQKALELLQALPAENNSIIKNFSTLDIKASNAYESQALIHLKNHYCDTRKCIYCPVGVRILGKLP</sequence>
<proteinExistence type="predicted"/>
<organism evidence="1 2">
    <name type="scientific">Tenuifilum thalassicum</name>
    <dbReference type="NCBI Taxonomy" id="2590900"/>
    <lineage>
        <taxon>Bacteria</taxon>
        <taxon>Pseudomonadati</taxon>
        <taxon>Bacteroidota</taxon>
        <taxon>Bacteroidia</taxon>
        <taxon>Bacteroidales</taxon>
        <taxon>Tenuifilaceae</taxon>
        <taxon>Tenuifilum</taxon>
    </lineage>
</organism>
<accession>A0A7D3XWE7</accession>
<keyword evidence="2" id="KW-1185">Reference proteome</keyword>